<dbReference type="AlphaFoldDB" id="J5KAE4"/>
<protein>
    <submittedName>
        <fullName evidence="2">Pass1 domain protein</fullName>
    </submittedName>
</protein>
<dbReference type="Proteomes" id="UP000010116">
    <property type="component" value="Unassembled WGS sequence"/>
</dbReference>
<evidence type="ECO:0000259" key="1">
    <source>
        <dbReference type="PROSITE" id="PS51184"/>
    </source>
</evidence>
<dbReference type="EMBL" id="JH611193">
    <property type="protein sequence ID" value="EJP72398.1"/>
    <property type="molecule type" value="Genomic_DNA"/>
</dbReference>
<name>J5KAE4_9GAMM</name>
<dbReference type="PROSITE" id="PS51184">
    <property type="entry name" value="JMJC"/>
    <property type="match status" value="1"/>
</dbReference>
<feature type="domain" description="JmjC" evidence="1">
    <location>
        <begin position="110"/>
        <end position="267"/>
    </location>
</feature>
<gene>
    <name evidence="2" type="ORF">NT02SARS_1259</name>
</gene>
<dbReference type="PANTHER" id="PTHR12461">
    <property type="entry name" value="HYPOXIA-INDUCIBLE FACTOR 1 ALPHA INHIBITOR-RELATED"/>
    <property type="match status" value="1"/>
</dbReference>
<dbReference type="Gene3D" id="2.60.120.650">
    <property type="entry name" value="Cupin"/>
    <property type="match status" value="1"/>
</dbReference>
<sequence length="332" mass="38252">MEYKSLKEINAADFNLEKTKLNMPFVVRGLVEDWPLVKKSNEPISEISKYLLYYYESNRVIAFANKHEDGNKFTYADSHNRKSFEQLESTLDLILETIGKSKELENPGTIYMGSTSLDYVLPGFEKENTFITEGIEPLKSIWIGNKTIVPPHFDVPDNIAFVCTGSRKFTLFPPEQIKNLYMGPIEFTPAGQPISMVDIEDPDFEKYPNFKDAMDEGLTATLYPGDAIFIPSLWWHQVESFGDLNILINYWWRSTPSFMGNPMDGLLHSLMSIRDLPDHQKEYWRNLFNFLIFDYKEENFSHIPDDIAGSLGAIDDKQARAIRSMLIANLNR</sequence>
<dbReference type="PANTHER" id="PTHR12461:SF105">
    <property type="entry name" value="HYPOXIA-INDUCIBLE FACTOR 1-ALPHA INHIBITOR"/>
    <property type="match status" value="1"/>
</dbReference>
<dbReference type="Pfam" id="PF13621">
    <property type="entry name" value="Cupin_8"/>
    <property type="match status" value="1"/>
</dbReference>
<dbReference type="InterPro" id="IPR041667">
    <property type="entry name" value="Cupin_8"/>
</dbReference>
<evidence type="ECO:0000313" key="2">
    <source>
        <dbReference type="EMBL" id="EJP72398.1"/>
    </source>
</evidence>
<proteinExistence type="predicted"/>
<reference evidence="2 3" key="1">
    <citation type="journal article" date="2012" name="ISME J.">
        <title>Genomic insights to SAR86, an abundant and uncultivated marine bacterial lineage.</title>
        <authorList>
            <person name="Dupont C.L."/>
            <person name="Rusch D.B."/>
            <person name="Yooseph S."/>
            <person name="Lombardo M.J."/>
            <person name="Richter R.A."/>
            <person name="Valas R."/>
            <person name="Novotny M."/>
            <person name="Yee-Greenbaum J."/>
            <person name="Selengut J.D."/>
            <person name="Haft D.H."/>
            <person name="Halpern A.L."/>
            <person name="Lasken R.S."/>
            <person name="Nealson K."/>
            <person name="Friedman R."/>
            <person name="Venter J.C."/>
        </authorList>
    </citation>
    <scope>NUCLEOTIDE SEQUENCE [LARGE SCALE GENOMIC DNA]</scope>
</reference>
<dbReference type="SMART" id="SM00558">
    <property type="entry name" value="JmjC"/>
    <property type="match status" value="1"/>
</dbReference>
<organism evidence="2 3">
    <name type="scientific">SAR86 cluster bacterium SAR86B</name>
    <dbReference type="NCBI Taxonomy" id="1123867"/>
    <lineage>
        <taxon>Bacteria</taxon>
        <taxon>Pseudomonadati</taxon>
        <taxon>Pseudomonadota</taxon>
        <taxon>Gammaproteobacteria</taxon>
        <taxon>SAR86 cluster</taxon>
    </lineage>
</organism>
<accession>J5KAE4</accession>
<dbReference type="SUPFAM" id="SSF51197">
    <property type="entry name" value="Clavaminate synthase-like"/>
    <property type="match status" value="1"/>
</dbReference>
<dbReference type="HOGENOM" id="CLU_825764_0_0_6"/>
<dbReference type="InterPro" id="IPR003347">
    <property type="entry name" value="JmjC_dom"/>
</dbReference>
<evidence type="ECO:0000313" key="3">
    <source>
        <dbReference type="Proteomes" id="UP000010116"/>
    </source>
</evidence>